<dbReference type="RefSeq" id="WP_126788075.1">
    <property type="nucleotide sequence ID" value="NZ_PIPN01000001.1"/>
</dbReference>
<dbReference type="Proteomes" id="UP000287410">
    <property type="component" value="Unassembled WGS sequence"/>
</dbReference>
<feature type="transmembrane region" description="Helical" evidence="1">
    <location>
        <begin position="28"/>
        <end position="45"/>
    </location>
</feature>
<sequence>MFAMFVVLIVVPFLLACVLQLFAERTAILVGILVPVIVITAIPYFDPDAVGALYGVLYFIYVPIFAIATYGFWVILGAVIERIRNH</sequence>
<keyword evidence="1" id="KW-0472">Membrane</keyword>
<dbReference type="EMBL" id="PIPN01000001">
    <property type="protein sequence ID" value="RUO31876.1"/>
    <property type="molecule type" value="Genomic_DNA"/>
</dbReference>
<evidence type="ECO:0000313" key="3">
    <source>
        <dbReference type="Proteomes" id="UP000287410"/>
    </source>
</evidence>
<evidence type="ECO:0000256" key="1">
    <source>
        <dbReference type="SAM" id="Phobius"/>
    </source>
</evidence>
<comment type="caution">
    <text evidence="2">The sequence shown here is derived from an EMBL/GenBank/DDBJ whole genome shotgun (WGS) entry which is preliminary data.</text>
</comment>
<keyword evidence="1" id="KW-0812">Transmembrane</keyword>
<reference evidence="2 3" key="1">
    <citation type="journal article" date="2018" name="Front. Microbiol.">
        <title>Genome-Based Analysis Reveals the Taxonomy and Diversity of the Family Idiomarinaceae.</title>
        <authorList>
            <person name="Liu Y."/>
            <person name="Lai Q."/>
            <person name="Shao Z."/>
        </authorList>
    </citation>
    <scope>NUCLEOTIDE SEQUENCE [LARGE SCALE GENOMIC DNA]</scope>
    <source>
        <strain evidence="2 3">GBSy1</strain>
    </source>
</reference>
<keyword evidence="3" id="KW-1185">Reference proteome</keyword>
<keyword evidence="1" id="KW-1133">Transmembrane helix</keyword>
<name>A0ABY0C272_9GAMM</name>
<organism evidence="2 3">
    <name type="scientific">Aliidiomarina sedimenti</name>
    <dbReference type="NCBI Taxonomy" id="1933879"/>
    <lineage>
        <taxon>Bacteria</taxon>
        <taxon>Pseudomonadati</taxon>
        <taxon>Pseudomonadota</taxon>
        <taxon>Gammaproteobacteria</taxon>
        <taxon>Alteromonadales</taxon>
        <taxon>Idiomarinaceae</taxon>
        <taxon>Aliidiomarina</taxon>
    </lineage>
</organism>
<proteinExistence type="predicted"/>
<accession>A0ABY0C272</accession>
<protein>
    <submittedName>
        <fullName evidence="2">Uncharacterized protein</fullName>
    </submittedName>
</protein>
<feature type="transmembrane region" description="Helical" evidence="1">
    <location>
        <begin position="57"/>
        <end position="80"/>
    </location>
</feature>
<feature type="transmembrane region" description="Helical" evidence="1">
    <location>
        <begin position="6"/>
        <end position="23"/>
    </location>
</feature>
<gene>
    <name evidence="2" type="ORF">CWE12_02445</name>
</gene>
<evidence type="ECO:0000313" key="2">
    <source>
        <dbReference type="EMBL" id="RUO31876.1"/>
    </source>
</evidence>